<feature type="compositionally biased region" description="Polar residues" evidence="1">
    <location>
        <begin position="266"/>
        <end position="279"/>
    </location>
</feature>
<feature type="compositionally biased region" description="Basic and acidic residues" evidence="1">
    <location>
        <begin position="705"/>
        <end position="718"/>
    </location>
</feature>
<feature type="compositionally biased region" description="Basic residues" evidence="1">
    <location>
        <begin position="770"/>
        <end position="781"/>
    </location>
</feature>
<sequence>MPKVNATAATSQTEQPHPTSSNKGKYTSFNLNALLPKQKPHTEKGIGSSRMQVLGKSSVLSRAAPKVPLPFNLPSMRKESAVEASSETDKDGKDKSPQKLEVSRQEQPNSYATVAASRMKPHSVRYSPTMSGKTALETEEHLKDMHETSAGQSASQVETQRTDWNAEAQQKNFPFLNQKSPKMFSSDSKETFPTKETRGNVIESEKLGQSEVLETRNDSKGAVHEHRSVSSVENETFSDSGRESEKPPKRLILRRQEESINRKPESQSWNVESNSSQRDSVYLSAEEPLYESDTVSQDRQKESTKSSGHSGFSSDRDSNDRQSDRTMERNNRVISERDYVDIGYSQVSKAGRKPSRPKASGRFRRMMSSEIRGRRRGVSSEGRRFWRVVQRSKNAEREDPFSNATLSKSFSEERDDVVSHPCENSSVFVDTVNSPNKDNVNASADRKFLEKNDNLETLFERISIQELTAHNSSVDTYPSSTSQEECSGSGEKAELEEEQTSFLTFGSLWSDLNALNDSSKSPTLNISSQSENALGEDFWGQVNNTSLVVQPDIPFSSDKKTATPISKLKRHQQLSRKRSSQSGKLARKSTVVASRTRKRSKVWMAKQSTSSFEQVERKVEISSSSLDTVNQPASNSGDIPNRTSVKANSSHTNDKTSGKGRNGREFIKNNRLRKEWVAKHANSQHTVGNDVKQTLSQEQVSNSKPKPELRSSSVHESDTTNITRSSKLSNRGARKPVRWRKVSSENITLDEATKVTEQKEEETRGNKDKHYIRRRPTRGRQRSVQYVPKQV</sequence>
<feature type="region of interest" description="Disordered" evidence="1">
    <location>
        <begin position="552"/>
        <end position="791"/>
    </location>
</feature>
<feature type="region of interest" description="Disordered" evidence="1">
    <location>
        <begin position="470"/>
        <end position="494"/>
    </location>
</feature>
<evidence type="ECO:0000313" key="3">
    <source>
        <dbReference type="Proteomes" id="UP001300502"/>
    </source>
</evidence>
<feature type="compositionally biased region" description="Basic and acidic residues" evidence="1">
    <location>
        <begin position="751"/>
        <end position="769"/>
    </location>
</feature>
<comment type="caution">
    <text evidence="2">The sequence shown here is derived from an EMBL/GenBank/DDBJ whole genome shotgun (WGS) entry which is preliminary data.</text>
</comment>
<reference evidence="2 3" key="1">
    <citation type="submission" date="2022-07" db="EMBL/GenBank/DDBJ databases">
        <title>Genome-wide signatures of adaptation to extreme environments.</title>
        <authorList>
            <person name="Cho C.H."/>
            <person name="Yoon H.S."/>
        </authorList>
    </citation>
    <scope>NUCLEOTIDE SEQUENCE [LARGE SCALE GENOMIC DNA]</scope>
    <source>
        <strain evidence="2 3">108.79 E11</strain>
    </source>
</reference>
<feature type="compositionally biased region" description="Basic and acidic residues" evidence="1">
    <location>
        <begin position="314"/>
        <end position="340"/>
    </location>
</feature>
<feature type="compositionally biased region" description="Basic and acidic residues" evidence="1">
    <location>
        <begin position="187"/>
        <end position="228"/>
    </location>
</feature>
<evidence type="ECO:0000256" key="1">
    <source>
        <dbReference type="SAM" id="MobiDB-lite"/>
    </source>
</evidence>
<feature type="compositionally biased region" description="Basic residues" evidence="1">
    <location>
        <begin position="567"/>
        <end position="579"/>
    </location>
</feature>
<gene>
    <name evidence="2" type="ORF">GAYE_SCF24G4352</name>
</gene>
<evidence type="ECO:0000313" key="2">
    <source>
        <dbReference type="EMBL" id="KAK4526437.1"/>
    </source>
</evidence>
<keyword evidence="3" id="KW-1185">Reference proteome</keyword>
<proteinExistence type="predicted"/>
<feature type="compositionally biased region" description="Basic and acidic residues" evidence="1">
    <location>
        <begin position="76"/>
        <end position="104"/>
    </location>
</feature>
<protein>
    <submittedName>
        <fullName evidence="2">Uncharacterized protein</fullName>
    </submittedName>
</protein>
<feature type="compositionally biased region" description="Basic and acidic residues" evidence="1">
    <location>
        <begin position="240"/>
        <end position="265"/>
    </location>
</feature>
<feature type="compositionally biased region" description="Polar residues" evidence="1">
    <location>
        <begin position="149"/>
        <end position="186"/>
    </location>
</feature>
<feature type="region of interest" description="Disordered" evidence="1">
    <location>
        <begin position="1"/>
        <end position="376"/>
    </location>
</feature>
<feature type="compositionally biased region" description="Polar residues" evidence="1">
    <location>
        <begin position="7"/>
        <end position="31"/>
    </location>
</feature>
<dbReference type="Proteomes" id="UP001300502">
    <property type="component" value="Unassembled WGS sequence"/>
</dbReference>
<feature type="compositionally biased region" description="Polar residues" evidence="1">
    <location>
        <begin position="719"/>
        <end position="729"/>
    </location>
</feature>
<feature type="compositionally biased region" description="Basic and acidic residues" evidence="1">
    <location>
        <begin position="136"/>
        <end position="147"/>
    </location>
</feature>
<feature type="compositionally biased region" description="Basic and acidic residues" evidence="1">
    <location>
        <begin position="652"/>
        <end position="678"/>
    </location>
</feature>
<feature type="compositionally biased region" description="Basic residues" evidence="1">
    <location>
        <begin position="732"/>
        <end position="741"/>
    </location>
</feature>
<feature type="compositionally biased region" description="Polar residues" evidence="1">
    <location>
        <begin position="470"/>
        <end position="486"/>
    </location>
</feature>
<feature type="compositionally biased region" description="Polar residues" evidence="1">
    <location>
        <begin position="229"/>
        <end position="239"/>
    </location>
</feature>
<feature type="compositionally biased region" description="Basic residues" evidence="1">
    <location>
        <begin position="350"/>
        <end position="365"/>
    </location>
</feature>
<dbReference type="AlphaFoldDB" id="A0AAV9IG53"/>
<accession>A0AAV9IG53</accession>
<organism evidence="2 3">
    <name type="scientific">Galdieria yellowstonensis</name>
    <dbReference type="NCBI Taxonomy" id="3028027"/>
    <lineage>
        <taxon>Eukaryota</taxon>
        <taxon>Rhodophyta</taxon>
        <taxon>Bangiophyceae</taxon>
        <taxon>Galdieriales</taxon>
        <taxon>Galdieriaceae</taxon>
        <taxon>Galdieria</taxon>
    </lineage>
</organism>
<feature type="region of interest" description="Disordered" evidence="1">
    <location>
        <begin position="391"/>
        <end position="414"/>
    </location>
</feature>
<feature type="compositionally biased region" description="Polar residues" evidence="1">
    <location>
        <begin position="681"/>
        <end position="704"/>
    </location>
</feature>
<feature type="compositionally biased region" description="Polar residues" evidence="1">
    <location>
        <begin position="621"/>
        <end position="651"/>
    </location>
</feature>
<dbReference type="EMBL" id="JANCYU010000040">
    <property type="protein sequence ID" value="KAK4526437.1"/>
    <property type="molecule type" value="Genomic_DNA"/>
</dbReference>
<name>A0AAV9IG53_9RHOD</name>